<evidence type="ECO:0000313" key="2">
    <source>
        <dbReference type="EMBL" id="MBB6714801.1"/>
    </source>
</evidence>
<dbReference type="GO" id="GO:0006313">
    <property type="term" value="P:DNA transposition"/>
    <property type="evidence" value="ECO:0007669"/>
    <property type="project" value="InterPro"/>
</dbReference>
<organism evidence="2 3">
    <name type="scientific">Clostridium gasigenes</name>
    <dbReference type="NCBI Taxonomy" id="94869"/>
    <lineage>
        <taxon>Bacteria</taxon>
        <taxon>Bacillati</taxon>
        <taxon>Bacillota</taxon>
        <taxon>Clostridia</taxon>
        <taxon>Eubacteriales</taxon>
        <taxon>Clostridiaceae</taxon>
        <taxon>Clostridium</taxon>
    </lineage>
</organism>
<protein>
    <submittedName>
        <fullName evidence="2">Transposase</fullName>
    </submittedName>
</protein>
<comment type="caution">
    <text evidence="2">The sequence shown here is derived from an EMBL/GenBank/DDBJ whole genome shotgun (WGS) entry which is preliminary data.</text>
</comment>
<dbReference type="EMBL" id="JACKWY010000004">
    <property type="protein sequence ID" value="MBB6714801.1"/>
    <property type="molecule type" value="Genomic_DNA"/>
</dbReference>
<dbReference type="SUPFAM" id="SSF143422">
    <property type="entry name" value="Transposase IS200-like"/>
    <property type="match status" value="1"/>
</dbReference>
<dbReference type="RefSeq" id="WP_185164284.1">
    <property type="nucleotide sequence ID" value="NZ_JACKWY010000004.1"/>
</dbReference>
<dbReference type="PANTHER" id="PTHR34322">
    <property type="entry name" value="TRANSPOSASE, Y1_TNP DOMAIN-CONTAINING"/>
    <property type="match status" value="1"/>
</dbReference>
<accession>A0A7X0SBY4</accession>
<evidence type="ECO:0000313" key="3">
    <source>
        <dbReference type="Proteomes" id="UP000585258"/>
    </source>
</evidence>
<dbReference type="GO" id="GO:0003677">
    <property type="term" value="F:DNA binding"/>
    <property type="evidence" value="ECO:0007669"/>
    <property type="project" value="InterPro"/>
</dbReference>
<dbReference type="Proteomes" id="UP000585258">
    <property type="component" value="Unassembled WGS sequence"/>
</dbReference>
<dbReference type="InterPro" id="IPR002686">
    <property type="entry name" value="Transposase_17"/>
</dbReference>
<name>A0A7X0SBY4_9CLOT</name>
<reference evidence="2 3" key="1">
    <citation type="submission" date="2020-08" db="EMBL/GenBank/DDBJ databases">
        <title>Clostridia isolated from Swiss meat.</title>
        <authorList>
            <person name="Wambui J."/>
            <person name="Stevens M.J.A."/>
            <person name="Stephan R."/>
        </authorList>
    </citation>
    <scope>NUCLEOTIDE SEQUENCE [LARGE SCALE GENOMIC DNA]</scope>
    <source>
        <strain evidence="2 3">CM001</strain>
    </source>
</reference>
<feature type="domain" description="Transposase IS200-like" evidence="1">
    <location>
        <begin position="9"/>
        <end position="126"/>
    </location>
</feature>
<proteinExistence type="predicted"/>
<dbReference type="SMART" id="SM01321">
    <property type="entry name" value="Y1_Tnp"/>
    <property type="match status" value="1"/>
</dbReference>
<dbReference type="Gene3D" id="3.30.70.1290">
    <property type="entry name" value="Transposase IS200-like"/>
    <property type="match status" value="1"/>
</dbReference>
<dbReference type="GO" id="GO:0004803">
    <property type="term" value="F:transposase activity"/>
    <property type="evidence" value="ECO:0007669"/>
    <property type="project" value="InterPro"/>
</dbReference>
<dbReference type="PANTHER" id="PTHR34322:SF2">
    <property type="entry name" value="TRANSPOSASE IS200-LIKE DOMAIN-CONTAINING PROTEIN"/>
    <property type="match status" value="1"/>
</dbReference>
<evidence type="ECO:0000259" key="1">
    <source>
        <dbReference type="SMART" id="SM01321"/>
    </source>
</evidence>
<dbReference type="InterPro" id="IPR036515">
    <property type="entry name" value="Transposase_17_sf"/>
</dbReference>
<sequence length="191" mass="23255">MTTPKREWYEGASYHITARGNHRNDIFRDEEDFKYYLKIIEDALLYYTNYNYGVIAYCLMDNHVHLMIKTDCMAPGKLISRINSIYTKYFNKKNNYIGHLFQDRYHSEIIEDDKQMLETSRYVHLNPVKAKMVEKPSEYRWSTYKMFIGEEEEKLISSHIILDYFKYKDRFRLYKNFVEAKLKNQELNEVE</sequence>
<dbReference type="Pfam" id="PF01797">
    <property type="entry name" value="Y1_Tnp"/>
    <property type="match status" value="1"/>
</dbReference>
<gene>
    <name evidence="2" type="ORF">H7E68_08660</name>
</gene>
<dbReference type="AlphaFoldDB" id="A0A7X0SBY4"/>